<evidence type="ECO:0000313" key="2">
    <source>
        <dbReference type="EMBL" id="TCB98396.1"/>
    </source>
</evidence>
<keyword evidence="1" id="KW-0472">Membrane</keyword>
<sequence>MESVMAATTGEKLLRHWPAALGVLVAVGTVLRLDHGSQGASVVAASGLVYLAAAATTHPGAAWPAFGVTFVLVGLGLVWSGFDPVPWICVAALGLAVLGIVRAGLRPVWSLPLQSAAMLVLGAAAVLAVRAEHVTGGIVVSVALFGHAAWDWWHHRTERVVTRSLAEFCGVLDVLVGAGVLVVTLTM</sequence>
<name>A0A4R0GLZ8_9ACTN</name>
<accession>A0A4R0GLZ8</accession>
<dbReference type="Proteomes" id="UP000292274">
    <property type="component" value="Unassembled WGS sequence"/>
</dbReference>
<feature type="transmembrane region" description="Helical" evidence="1">
    <location>
        <begin position="12"/>
        <end position="31"/>
    </location>
</feature>
<dbReference type="AlphaFoldDB" id="A0A4R0GLZ8"/>
<feature type="transmembrane region" description="Helical" evidence="1">
    <location>
        <begin position="61"/>
        <end position="79"/>
    </location>
</feature>
<dbReference type="OrthoDB" id="3830457at2"/>
<keyword evidence="3" id="KW-1185">Reference proteome</keyword>
<reference evidence="2 3" key="1">
    <citation type="submission" date="2019-02" db="EMBL/GenBank/DDBJ databases">
        <title>Jishengella sp. nov., isolated from a root of Zingiber montanum.</title>
        <authorList>
            <person name="Kuncharoen N."/>
            <person name="Kudo T."/>
            <person name="Masahiro Y."/>
            <person name="Ohkuma M."/>
            <person name="Tanasupawat S."/>
        </authorList>
    </citation>
    <scope>NUCLEOTIDE SEQUENCE [LARGE SCALE GENOMIC DNA]</scope>
    <source>
        <strain evidence="2 3">PLAI 1-1</strain>
    </source>
</reference>
<keyword evidence="1" id="KW-1133">Transmembrane helix</keyword>
<evidence type="ECO:0000313" key="3">
    <source>
        <dbReference type="Proteomes" id="UP000292274"/>
    </source>
</evidence>
<gene>
    <name evidence="2" type="ORF">E0H26_08405</name>
</gene>
<comment type="caution">
    <text evidence="2">The sequence shown here is derived from an EMBL/GenBank/DDBJ whole genome shotgun (WGS) entry which is preliminary data.</text>
</comment>
<dbReference type="EMBL" id="SJJR01000004">
    <property type="protein sequence ID" value="TCB98396.1"/>
    <property type="molecule type" value="Genomic_DNA"/>
</dbReference>
<feature type="transmembrane region" description="Helical" evidence="1">
    <location>
        <begin position="85"/>
        <end position="101"/>
    </location>
</feature>
<proteinExistence type="predicted"/>
<protein>
    <submittedName>
        <fullName evidence="2">Uncharacterized protein</fullName>
    </submittedName>
</protein>
<evidence type="ECO:0000256" key="1">
    <source>
        <dbReference type="SAM" id="Phobius"/>
    </source>
</evidence>
<feature type="transmembrane region" description="Helical" evidence="1">
    <location>
        <begin position="165"/>
        <end position="185"/>
    </location>
</feature>
<organism evidence="2 3">
    <name type="scientific">Micromonospora zingiberis</name>
    <dbReference type="NCBI Taxonomy" id="2053011"/>
    <lineage>
        <taxon>Bacteria</taxon>
        <taxon>Bacillati</taxon>
        <taxon>Actinomycetota</taxon>
        <taxon>Actinomycetes</taxon>
        <taxon>Micromonosporales</taxon>
        <taxon>Micromonosporaceae</taxon>
        <taxon>Micromonospora</taxon>
    </lineage>
</organism>
<keyword evidence="1" id="KW-0812">Transmembrane</keyword>